<dbReference type="NCBIfam" id="TIGR00728">
    <property type="entry name" value="OPT_sfam"/>
    <property type="match status" value="1"/>
</dbReference>
<name>A0A4E9D9C0_GIBZA</name>
<reference evidence="18" key="2">
    <citation type="submission" date="2021-03" db="EMBL/GenBank/DDBJ databases">
        <authorList>
            <person name="Alouane T."/>
            <person name="Langin T."/>
            <person name="Bonhomme L."/>
        </authorList>
    </citation>
    <scope>NUCLEOTIDE SEQUENCE</scope>
    <source>
        <strain evidence="18">MDC_Fg202</strain>
    </source>
</reference>
<keyword evidence="5 17" id="KW-0812">Transmembrane</keyword>
<evidence type="ECO:0000256" key="7">
    <source>
        <dbReference type="ARBA" id="ARBA00022730"/>
    </source>
</evidence>
<dbReference type="Pfam" id="PF01907">
    <property type="entry name" value="Ribosomal_L37e"/>
    <property type="match status" value="1"/>
</dbReference>
<evidence type="ECO:0000256" key="1">
    <source>
        <dbReference type="ARBA" id="ARBA00004141"/>
    </source>
</evidence>
<evidence type="ECO:0000256" key="5">
    <source>
        <dbReference type="ARBA" id="ARBA00022692"/>
    </source>
</evidence>
<proteinExistence type="inferred from homology"/>
<feature type="transmembrane region" description="Helical" evidence="17">
    <location>
        <begin position="265"/>
        <end position="283"/>
    </location>
</feature>
<feature type="transmembrane region" description="Helical" evidence="17">
    <location>
        <begin position="157"/>
        <end position="177"/>
    </location>
</feature>
<dbReference type="EMBL" id="CAJPIJ010000104">
    <property type="protein sequence ID" value="CAG1975517.1"/>
    <property type="molecule type" value="Genomic_DNA"/>
</dbReference>
<dbReference type="GO" id="GO:0003735">
    <property type="term" value="F:structural constituent of ribosome"/>
    <property type="evidence" value="ECO:0007669"/>
    <property type="project" value="InterPro"/>
</dbReference>
<feature type="transmembrane region" description="Helical" evidence="17">
    <location>
        <begin position="24"/>
        <end position="52"/>
    </location>
</feature>
<evidence type="ECO:0000313" key="19">
    <source>
        <dbReference type="EMBL" id="VIO52967.1"/>
    </source>
</evidence>
<dbReference type="InterPro" id="IPR004813">
    <property type="entry name" value="OPT"/>
</dbReference>
<dbReference type="PANTHER" id="PTHR22601">
    <property type="entry name" value="ISP4 LIKE PROTEIN"/>
    <property type="match status" value="1"/>
</dbReference>
<comment type="similarity">
    <text evidence="2">Belongs to the oligopeptide OPT transporter family.</text>
</comment>
<dbReference type="GO" id="GO:1990904">
    <property type="term" value="C:ribonucleoprotein complex"/>
    <property type="evidence" value="ECO:0007669"/>
    <property type="project" value="UniProtKB-KW"/>
</dbReference>
<dbReference type="Proteomes" id="UP000746612">
    <property type="component" value="Unassembled WGS sequence"/>
</dbReference>
<feature type="transmembrane region" description="Helical" evidence="17">
    <location>
        <begin position="789"/>
        <end position="813"/>
    </location>
</feature>
<dbReference type="AlphaFoldDB" id="A0A4E9D9C0"/>
<feature type="transmembrane region" description="Helical" evidence="17">
    <location>
        <begin position="648"/>
        <end position="666"/>
    </location>
</feature>
<evidence type="ECO:0000256" key="15">
    <source>
        <dbReference type="ARBA" id="ARBA00023136"/>
    </source>
</evidence>
<dbReference type="InterPro" id="IPR011331">
    <property type="entry name" value="Ribosomal_eL37/eL43"/>
</dbReference>
<keyword evidence="14 17" id="KW-1133">Transmembrane helix</keyword>
<dbReference type="GO" id="GO:0008270">
    <property type="term" value="F:zinc ion binding"/>
    <property type="evidence" value="ECO:0007669"/>
    <property type="project" value="UniProtKB-KW"/>
</dbReference>
<keyword evidence="6" id="KW-0479">Metal-binding</keyword>
<keyword evidence="4" id="KW-0813">Transport</keyword>
<dbReference type="GO" id="GO:0016020">
    <property type="term" value="C:membrane"/>
    <property type="evidence" value="ECO:0007669"/>
    <property type="project" value="UniProtKB-SubCell"/>
</dbReference>
<keyword evidence="8" id="KW-0863">Zinc-finger</keyword>
<feature type="non-terminal residue" evidence="19">
    <location>
        <position position="1"/>
    </location>
</feature>
<dbReference type="SUPFAM" id="SSF57829">
    <property type="entry name" value="Zn-binding ribosomal proteins"/>
    <property type="match status" value="1"/>
</dbReference>
<keyword evidence="9" id="KW-0862">Zinc</keyword>
<evidence type="ECO:0000256" key="11">
    <source>
        <dbReference type="ARBA" id="ARBA00022884"/>
    </source>
</evidence>
<reference evidence="19" key="1">
    <citation type="submission" date="2019-04" db="EMBL/GenBank/DDBJ databases">
        <authorList>
            <person name="Melise S."/>
            <person name="Noan J."/>
            <person name="Okalmin O."/>
        </authorList>
    </citation>
    <scope>NUCLEOTIDE SEQUENCE</scope>
    <source>
        <strain evidence="19">FN9</strain>
    </source>
</reference>
<keyword evidence="7" id="KW-0699">rRNA-binding</keyword>
<keyword evidence="15 17" id="KW-0472">Membrane</keyword>
<dbReference type="InterPro" id="IPR001569">
    <property type="entry name" value="Ribosomal_eL37"/>
</dbReference>
<evidence type="ECO:0000256" key="12">
    <source>
        <dbReference type="ARBA" id="ARBA00022927"/>
    </source>
</evidence>
<dbReference type="GO" id="GO:0006412">
    <property type="term" value="P:translation"/>
    <property type="evidence" value="ECO:0007669"/>
    <property type="project" value="InterPro"/>
</dbReference>
<feature type="transmembrane region" description="Helical" evidence="17">
    <location>
        <begin position="481"/>
        <end position="501"/>
    </location>
</feature>
<protein>
    <recommendedName>
        <fullName evidence="20">OPT family small oligopeptide transporter</fullName>
    </recommendedName>
</protein>
<keyword evidence="13" id="KW-0689">Ribosomal protein</keyword>
<keyword evidence="12" id="KW-0653">Protein transport</keyword>
<evidence type="ECO:0000256" key="4">
    <source>
        <dbReference type="ARBA" id="ARBA00022448"/>
    </source>
</evidence>
<feature type="transmembrane region" description="Helical" evidence="17">
    <location>
        <begin position="332"/>
        <end position="350"/>
    </location>
</feature>
<feature type="transmembrane region" description="Helical" evidence="17">
    <location>
        <begin position="534"/>
        <end position="554"/>
    </location>
</feature>
<feature type="transmembrane region" description="Helical" evidence="17">
    <location>
        <begin position="231"/>
        <end position="253"/>
    </location>
</feature>
<dbReference type="GO" id="GO:0035673">
    <property type="term" value="F:oligopeptide transmembrane transporter activity"/>
    <property type="evidence" value="ECO:0007669"/>
    <property type="project" value="InterPro"/>
</dbReference>
<evidence type="ECO:0000256" key="2">
    <source>
        <dbReference type="ARBA" id="ARBA00008807"/>
    </source>
</evidence>
<dbReference type="Gene3D" id="2.20.25.30">
    <property type="match status" value="1"/>
</dbReference>
<evidence type="ECO:0000313" key="18">
    <source>
        <dbReference type="EMBL" id="CAG1975517.1"/>
    </source>
</evidence>
<feature type="transmembrane region" description="Helical" evidence="17">
    <location>
        <begin position="586"/>
        <end position="602"/>
    </location>
</feature>
<evidence type="ECO:0000256" key="16">
    <source>
        <dbReference type="ARBA" id="ARBA00023274"/>
    </source>
</evidence>
<evidence type="ECO:0000256" key="14">
    <source>
        <dbReference type="ARBA" id="ARBA00022989"/>
    </source>
</evidence>
<dbReference type="GO" id="GO:0019843">
    <property type="term" value="F:rRNA binding"/>
    <property type="evidence" value="ECO:0007669"/>
    <property type="project" value="UniProtKB-KW"/>
</dbReference>
<feature type="transmembrane region" description="Helical" evidence="17">
    <location>
        <begin position="406"/>
        <end position="427"/>
    </location>
</feature>
<accession>A0A4E9D9C0</accession>
<dbReference type="NCBIfam" id="TIGR00727">
    <property type="entry name" value="ISP4_OPT"/>
    <property type="match status" value="1"/>
</dbReference>
<keyword evidence="11" id="KW-0694">RNA-binding</keyword>
<feature type="transmembrane region" description="Helical" evidence="17">
    <location>
        <begin position="184"/>
        <end position="205"/>
    </location>
</feature>
<dbReference type="GO" id="GO:0015031">
    <property type="term" value="P:protein transport"/>
    <property type="evidence" value="ECO:0007669"/>
    <property type="project" value="UniProtKB-KW"/>
</dbReference>
<dbReference type="InterPro" id="IPR011332">
    <property type="entry name" value="Ribosomal_zn-bd"/>
</dbReference>
<evidence type="ECO:0000256" key="3">
    <source>
        <dbReference type="ARBA" id="ARBA00009805"/>
    </source>
</evidence>
<evidence type="ECO:0000256" key="10">
    <source>
        <dbReference type="ARBA" id="ARBA00022856"/>
    </source>
</evidence>
<comment type="subcellular location">
    <subcellularLocation>
        <location evidence="1">Membrane</location>
        <topology evidence="1">Multi-pass membrane protein</topology>
    </subcellularLocation>
</comment>
<feature type="transmembrane region" description="Helical" evidence="17">
    <location>
        <begin position="560"/>
        <end position="579"/>
    </location>
</feature>
<keyword evidence="10" id="KW-0571">Peptide transport</keyword>
<dbReference type="GO" id="GO:0005840">
    <property type="term" value="C:ribosome"/>
    <property type="evidence" value="ECO:0007669"/>
    <property type="project" value="UniProtKB-KW"/>
</dbReference>
<dbReference type="Pfam" id="PF03169">
    <property type="entry name" value="OPT"/>
    <property type="match status" value="1"/>
</dbReference>
<sequence>PLSASSFACFNITSRHQKIKPKAVVVAAIAGFNPRIAVGLLSLSVAICKGYLSITMAPSLFRKRHEAEDIIPIPGPLETVSASGRDYLENLQQFEKSHKFDPNLPIDDLTDVDAAIATGNAEKGIEIEHALMEDNSPYPEVRSVVRNYDVDVPANTIRAWVIGMVLCTIGSGVNMLFSLRNPSVTVTTYVVQLVAYPLGLGWDLIMPDREWNLFGLKFNLKPGKFNYKEHVVIVAMSNAAYGGGVLYATDVLLAQQIFYGQEFGWAFQILFGITTLCTGYGLAGLARRFLVWPAAMIWPTDLVNCALFYTLHDHSGSDPTKTNGWRMGRYRWFLIVGCGGFVWYWFPGWIFKGLSYFTWVCWIAPHNVTVNKLFGGMTGYGLMPTSFDWTVYSGYLQSPLIPPFHAIANVLVGIIVFFICISMGIHFTGTWYADYFPVQSSESYDNTGAIYNVSRILDSNFHFNETAYKEYSPLFLPTQFALSYGLSFAAVTAVVVHVVLYHGHEIWRQFKLARNQEDDVHMRLMKKYRDAEDWWYAALFVVMVAISIGVIAGWPTGFPVWAYFICLLIPVLWLIPIGVVQAITNIQLGLNVLTEFIIGYMVPGRPMAMMMFKNYGYICMGQALYFAQDLKLGHYMKVPPRVMFSSQLVASIWSAIVQICVMNWALGHIPDVCAIDQPNNYTCPGGRVFYTASVIWGAIGPSRIFSHGAIYSSLQWFWLVGAVTPIITWLLARKWPRSIWRYVSTPLIYGGAGMLPPASVYIYLCWGIVGAFFNRFVKRRYTGWWLQYNYVTSAALDCGLIMSTMVIFFTLYLTSASPPNWWGNYGAMETMDWKTHAISKSGTSSFGRRSLHIQKHECSSCGYPSAKIRKYNWSEKAKRRKTVGTGRTRYLKDVSRRFKNGFQTGTPKGARGLTAEKA</sequence>
<gene>
    <name evidence="19" type="ORF">FUG_LOCUS55266</name>
    <name evidence="18" type="ORF">MDCFG202_LOCUS142567</name>
</gene>
<comment type="similarity">
    <text evidence="3">Belongs to the eukaryotic ribosomal protein eL37 family.</text>
</comment>
<feature type="transmembrane region" description="Helical" evidence="17">
    <location>
        <begin position="715"/>
        <end position="732"/>
    </location>
</feature>
<evidence type="ECO:0000256" key="13">
    <source>
        <dbReference type="ARBA" id="ARBA00022980"/>
    </source>
</evidence>
<evidence type="ECO:0000256" key="6">
    <source>
        <dbReference type="ARBA" id="ARBA00022723"/>
    </source>
</evidence>
<dbReference type="EMBL" id="CAAKMV010000044">
    <property type="protein sequence ID" value="VIO52967.1"/>
    <property type="molecule type" value="Genomic_DNA"/>
</dbReference>
<evidence type="ECO:0000256" key="9">
    <source>
        <dbReference type="ARBA" id="ARBA00022833"/>
    </source>
</evidence>
<evidence type="ECO:0000256" key="17">
    <source>
        <dbReference type="SAM" id="Phobius"/>
    </source>
</evidence>
<organism evidence="19">
    <name type="scientific">Gibberella zeae</name>
    <name type="common">Wheat head blight fungus</name>
    <name type="synonym">Fusarium graminearum</name>
    <dbReference type="NCBI Taxonomy" id="5518"/>
    <lineage>
        <taxon>Eukaryota</taxon>
        <taxon>Fungi</taxon>
        <taxon>Dikarya</taxon>
        <taxon>Ascomycota</taxon>
        <taxon>Pezizomycotina</taxon>
        <taxon>Sordariomycetes</taxon>
        <taxon>Hypocreomycetidae</taxon>
        <taxon>Hypocreales</taxon>
        <taxon>Nectriaceae</taxon>
        <taxon>Fusarium</taxon>
    </lineage>
</organism>
<dbReference type="InterPro" id="IPR004648">
    <property type="entry name" value="Oligpept_transpt"/>
</dbReference>
<keyword evidence="16" id="KW-0687">Ribonucleoprotein</keyword>
<evidence type="ECO:0000256" key="8">
    <source>
        <dbReference type="ARBA" id="ARBA00022771"/>
    </source>
</evidence>
<evidence type="ECO:0008006" key="20">
    <source>
        <dbReference type="Google" id="ProtNLM"/>
    </source>
</evidence>